<reference evidence="4 5" key="2">
    <citation type="journal article" date="2017" name="Nature">
        <title>The Apostasia genome and the evolution of orchids.</title>
        <authorList>
            <person name="Zhang G.Q."/>
            <person name="Liu K.W."/>
            <person name="Li Z."/>
            <person name="Lohaus R."/>
            <person name="Hsiao Y.Y."/>
            <person name="Niu S.C."/>
            <person name="Wang J.Y."/>
            <person name="Lin Y.C."/>
            <person name="Xu Q."/>
            <person name="Chen L.J."/>
            <person name="Yoshida K."/>
            <person name="Fujiwara S."/>
            <person name="Wang Z.W."/>
            <person name="Zhang Y.Q."/>
            <person name="Mitsuda N."/>
            <person name="Wang M."/>
            <person name="Liu G.H."/>
            <person name="Pecoraro L."/>
            <person name="Huang H.X."/>
            <person name="Xiao X.J."/>
            <person name="Lin M."/>
            <person name="Wu X.Y."/>
            <person name="Wu W.L."/>
            <person name="Chen Y.Y."/>
            <person name="Chang S.B."/>
            <person name="Sakamoto S."/>
            <person name="Ohme-Takagi M."/>
            <person name="Yagi M."/>
            <person name="Zeng S.J."/>
            <person name="Shen C.Y."/>
            <person name="Yeh C.M."/>
            <person name="Luo Y.B."/>
            <person name="Tsai W.C."/>
            <person name="Van de Peer Y."/>
            <person name="Liu Z.J."/>
        </authorList>
    </citation>
    <scope>NUCLEOTIDE SEQUENCE [LARGE SCALE GENOMIC DNA]</scope>
    <source>
        <tissue evidence="4">The whole plant</tissue>
    </source>
</reference>
<feature type="region of interest" description="Disordered" evidence="1">
    <location>
        <begin position="94"/>
        <end position="144"/>
    </location>
</feature>
<proteinExistence type="predicted"/>
<dbReference type="InterPro" id="IPR021480">
    <property type="entry name" value="Zinc_ribbon_12"/>
</dbReference>
<feature type="compositionally biased region" description="Low complexity" evidence="1">
    <location>
        <begin position="606"/>
        <end position="621"/>
    </location>
</feature>
<dbReference type="GO" id="GO:1900150">
    <property type="term" value="P:regulation of defense response to fungus"/>
    <property type="evidence" value="ECO:0007669"/>
    <property type="project" value="InterPro"/>
</dbReference>
<dbReference type="PANTHER" id="PTHR31105:SF42">
    <property type="entry name" value="OS02G0258300 PROTEIN"/>
    <property type="match status" value="1"/>
</dbReference>
<name>A0A2I0X374_9ASPA</name>
<evidence type="ECO:0000313" key="4">
    <source>
        <dbReference type="EMBL" id="PKU82360.1"/>
    </source>
</evidence>
<keyword evidence="5" id="KW-1185">Reference proteome</keyword>
<evidence type="ECO:0000259" key="2">
    <source>
        <dbReference type="Pfam" id="PF11331"/>
    </source>
</evidence>
<organism evidence="4 5">
    <name type="scientific">Dendrobium catenatum</name>
    <dbReference type="NCBI Taxonomy" id="906689"/>
    <lineage>
        <taxon>Eukaryota</taxon>
        <taxon>Viridiplantae</taxon>
        <taxon>Streptophyta</taxon>
        <taxon>Embryophyta</taxon>
        <taxon>Tracheophyta</taxon>
        <taxon>Spermatophyta</taxon>
        <taxon>Magnoliopsida</taxon>
        <taxon>Liliopsida</taxon>
        <taxon>Asparagales</taxon>
        <taxon>Orchidaceae</taxon>
        <taxon>Epidendroideae</taxon>
        <taxon>Malaxideae</taxon>
        <taxon>Dendrobiinae</taxon>
        <taxon>Dendrobium</taxon>
    </lineage>
</organism>
<dbReference type="InterPro" id="IPR055126">
    <property type="entry name" value="EDR4-like_N"/>
</dbReference>
<dbReference type="STRING" id="906689.A0A2I0X374"/>
<dbReference type="Proteomes" id="UP000233837">
    <property type="component" value="Unassembled WGS sequence"/>
</dbReference>
<sequence>MAEGEGGVGAKVRVVRCPKCDKLLPELANFTVYRCGGCDATLQAKKQPTVFEASPEKSDGDVSKCSEKNSEVDVESDRLEFKKKQQLNKTCDDSLISGNMKRDSLKEGESPRMDSLPTIKPEARDGNFQHRSMGYSTSPGDNVDGLVKRKMEEIRETKAQVLFSNGHSKFRPTKAWEGEELNNLPTFRGTPKLAMGDAQTASYPVAGPSNYNCNLSHMNSEGAAKRQNLEGSDRVELLEQDRAELLRKLDELRDQIKLSCEVVDAPKERVPANNMSSSLNSHGHNGRGSWFPDGSSALNRNSSQHSSFSNGHNVDMPRFYPAAAHLQNGVHGYRENSRPYSIAPCNLQGQYPQRSSNSYIYGQLDPDPVSSYHNDGFYHQPACACMHCYAGHWLPPAQVTSSFLSNLRVPPCPLGNHGFYAADGPSMFGSQAYNHRIPKAPLHPYEPRNLPKAAFTRKERRPCRPVAGAAPFIVCYNCSELLQIPEEILQMGKHRHKLRCGSCSQLISFELDGRKLFSSNNVSNLPATPENKVDLSDGSKDILQCHGNINRRQIISYSIDYDSPNYFDVRSADEKIVMPAFPVSSNEVVEKECGLNLSDSEKLHGLCSSSSTSGGVESPDSVICPRDAPSSTELPVEVDSITRVPSLPLREHFGYSSGNKIVDDPGSGSRSKRSDQERVTSYTGNFKQNSVKDVPVATEMDFSAEDYPNAGFSQDSWDVSKEEEEPRFNKGGDSFLTGLIKKSFKDFSPFSQSTESGRSKVSVNGRSISDRLVKRAEKLAGPIHPGYYWYDYRAGFWGVMGHACLGIIPPFIEEFNYPMQKNCAAGNTGVLVNGRELNDKDLTLLASRGLPVAQGRSYIIEISGKVWDEETGEELDCLGKLAPTVERVKRGFGMRAPRVHS</sequence>
<dbReference type="OrthoDB" id="2020426at2759"/>
<accession>A0A2I0X374</accession>
<evidence type="ECO:0000313" key="5">
    <source>
        <dbReference type="Proteomes" id="UP000233837"/>
    </source>
</evidence>
<feature type="region of interest" description="Disordered" evidence="1">
    <location>
        <begin position="655"/>
        <end position="686"/>
    </location>
</feature>
<evidence type="ECO:0000259" key="3">
    <source>
        <dbReference type="Pfam" id="PF22910"/>
    </source>
</evidence>
<dbReference type="PANTHER" id="PTHR31105">
    <property type="entry name" value="EXTRA-LARGE G-PROTEIN-LIKE"/>
    <property type="match status" value="1"/>
</dbReference>
<gene>
    <name evidence="4" type="primary">Y-1</name>
    <name evidence="4" type="ORF">MA16_Dca005365</name>
</gene>
<protein>
    <submittedName>
        <fullName evidence="4">Uncharacterized protein</fullName>
    </submittedName>
</protein>
<feature type="domain" description="Enhanced disease resistance 4-like N-terminal" evidence="3">
    <location>
        <begin position="11"/>
        <end position="44"/>
    </location>
</feature>
<feature type="region of interest" description="Disordered" evidence="1">
    <location>
        <begin position="606"/>
        <end position="634"/>
    </location>
</feature>
<dbReference type="AlphaFoldDB" id="A0A2I0X374"/>
<feature type="compositionally biased region" description="Basic and acidic residues" evidence="1">
    <location>
        <begin position="100"/>
        <end position="112"/>
    </location>
</feature>
<feature type="domain" description="Probable zinc-ribbon" evidence="2">
    <location>
        <begin position="467"/>
        <end position="511"/>
    </location>
</feature>
<dbReference type="Pfam" id="PF11331">
    <property type="entry name" value="Zn_ribbon_12"/>
    <property type="match status" value="1"/>
</dbReference>
<dbReference type="InterPro" id="IPR040244">
    <property type="entry name" value="EDR4-like"/>
</dbReference>
<dbReference type="Pfam" id="PF22910">
    <property type="entry name" value="EDR4-like_1st"/>
    <property type="match status" value="1"/>
</dbReference>
<dbReference type="EMBL" id="KZ502191">
    <property type="protein sequence ID" value="PKU82360.1"/>
    <property type="molecule type" value="Genomic_DNA"/>
</dbReference>
<evidence type="ECO:0000256" key="1">
    <source>
        <dbReference type="SAM" id="MobiDB-lite"/>
    </source>
</evidence>
<reference evidence="4 5" key="1">
    <citation type="journal article" date="2016" name="Sci. Rep.">
        <title>The Dendrobium catenatum Lindl. genome sequence provides insights into polysaccharide synthase, floral development and adaptive evolution.</title>
        <authorList>
            <person name="Zhang G.Q."/>
            <person name="Xu Q."/>
            <person name="Bian C."/>
            <person name="Tsai W.C."/>
            <person name="Yeh C.M."/>
            <person name="Liu K.W."/>
            <person name="Yoshida K."/>
            <person name="Zhang L.S."/>
            <person name="Chang S.B."/>
            <person name="Chen F."/>
            <person name="Shi Y."/>
            <person name="Su Y.Y."/>
            <person name="Zhang Y.Q."/>
            <person name="Chen L.J."/>
            <person name="Yin Y."/>
            <person name="Lin M."/>
            <person name="Huang H."/>
            <person name="Deng H."/>
            <person name="Wang Z.W."/>
            <person name="Zhu S.L."/>
            <person name="Zhao X."/>
            <person name="Deng C."/>
            <person name="Niu S.C."/>
            <person name="Huang J."/>
            <person name="Wang M."/>
            <person name="Liu G.H."/>
            <person name="Yang H.J."/>
            <person name="Xiao X.J."/>
            <person name="Hsiao Y.Y."/>
            <person name="Wu W.L."/>
            <person name="Chen Y.Y."/>
            <person name="Mitsuda N."/>
            <person name="Ohme-Takagi M."/>
            <person name="Luo Y.B."/>
            <person name="Van de Peer Y."/>
            <person name="Liu Z.J."/>
        </authorList>
    </citation>
    <scope>NUCLEOTIDE SEQUENCE [LARGE SCALE GENOMIC DNA]</scope>
    <source>
        <tissue evidence="4">The whole plant</tissue>
    </source>
</reference>